<evidence type="ECO:0000313" key="8">
    <source>
        <dbReference type="Proteomes" id="UP000800235"/>
    </source>
</evidence>
<dbReference type="GO" id="GO:0005739">
    <property type="term" value="C:mitochondrion"/>
    <property type="evidence" value="ECO:0007669"/>
    <property type="project" value="UniProtKB-SubCell"/>
</dbReference>
<comment type="similarity">
    <text evidence="2">Belongs to the mitochondrion-specific ribosomal protein mS41 family.</text>
</comment>
<dbReference type="InterPro" id="IPR019083">
    <property type="entry name" value="SAM_Ribosomal_mS41"/>
</dbReference>
<evidence type="ECO:0000256" key="4">
    <source>
        <dbReference type="ARBA" id="ARBA00035129"/>
    </source>
</evidence>
<comment type="subcellular location">
    <subcellularLocation>
        <location evidence="1">Mitochondrion</location>
    </subcellularLocation>
</comment>
<dbReference type="PANTHER" id="PTHR28235:SF1">
    <property type="entry name" value="SMALL RIBOSOMAL SUBUNIT PROTEIN MS41"/>
    <property type="match status" value="1"/>
</dbReference>
<feature type="domain" description="Small ribosomal subunit protein mS41 SAM" evidence="6">
    <location>
        <begin position="43"/>
        <end position="99"/>
    </location>
</feature>
<evidence type="ECO:0000256" key="3">
    <source>
        <dbReference type="ARBA" id="ARBA00023128"/>
    </source>
</evidence>
<protein>
    <recommendedName>
        <fullName evidence="4">Small ribosomal subunit protein mS41</fullName>
    </recommendedName>
</protein>
<proteinExistence type="inferred from homology"/>
<dbReference type="OrthoDB" id="18595at2759"/>
<evidence type="ECO:0000259" key="6">
    <source>
        <dbReference type="SMART" id="SM01238"/>
    </source>
</evidence>
<sequence>MILRRPILSLKPTTSSSTQCRRLLHNRLSTRPIPPPTPFVPDVETFLKLIGRQLSSHKAKIPSWSALFTLSSVELRNLGIEPARSRKYLLRWRERFRQGKFGIGGDMTEVTDGIAEMKMYEVPVPEEWLKSNPSLAEGTATRSPGMRRVAINVPLGLDEPIGPLDEAKPVEGVKVKDSKTIVGPHVFMVKGTGGLKARIAVKEGLWEDRRGHKVDGGERRKAEVRSKKRAEERKKARS</sequence>
<evidence type="ECO:0000313" key="7">
    <source>
        <dbReference type="EMBL" id="KAF2433318.1"/>
    </source>
</evidence>
<dbReference type="Proteomes" id="UP000800235">
    <property type="component" value="Unassembled WGS sequence"/>
</dbReference>
<dbReference type="SMART" id="SM01238">
    <property type="entry name" value="IGR"/>
    <property type="match status" value="1"/>
</dbReference>
<keyword evidence="8" id="KW-1185">Reference proteome</keyword>
<evidence type="ECO:0000256" key="5">
    <source>
        <dbReference type="SAM" id="MobiDB-lite"/>
    </source>
</evidence>
<dbReference type="EMBL" id="MU007021">
    <property type="protein sequence ID" value="KAF2433318.1"/>
    <property type="molecule type" value="Genomic_DNA"/>
</dbReference>
<feature type="region of interest" description="Disordered" evidence="5">
    <location>
        <begin position="206"/>
        <end position="238"/>
    </location>
</feature>
<organism evidence="7 8">
    <name type="scientific">Tothia fuscella</name>
    <dbReference type="NCBI Taxonomy" id="1048955"/>
    <lineage>
        <taxon>Eukaryota</taxon>
        <taxon>Fungi</taxon>
        <taxon>Dikarya</taxon>
        <taxon>Ascomycota</taxon>
        <taxon>Pezizomycotina</taxon>
        <taxon>Dothideomycetes</taxon>
        <taxon>Pleosporomycetidae</taxon>
        <taxon>Venturiales</taxon>
        <taxon>Cylindrosympodiaceae</taxon>
        <taxon>Tothia</taxon>
    </lineage>
</organism>
<dbReference type="InterPro" id="IPR039603">
    <property type="entry name" value="Ribosomal_mS41"/>
</dbReference>
<dbReference type="Pfam" id="PF09597">
    <property type="entry name" value="SAM_Ribosomal_mS41"/>
    <property type="match status" value="1"/>
</dbReference>
<name>A0A9P4NXT4_9PEZI</name>
<gene>
    <name evidence="7" type="ORF">EJ08DRAFT_74790</name>
</gene>
<dbReference type="AlphaFoldDB" id="A0A9P4NXT4"/>
<accession>A0A9P4NXT4</accession>
<comment type="caution">
    <text evidence="7">The sequence shown here is derived from an EMBL/GenBank/DDBJ whole genome shotgun (WGS) entry which is preliminary data.</text>
</comment>
<evidence type="ECO:0000256" key="1">
    <source>
        <dbReference type="ARBA" id="ARBA00004173"/>
    </source>
</evidence>
<evidence type="ECO:0000256" key="2">
    <source>
        <dbReference type="ARBA" id="ARBA00010492"/>
    </source>
</evidence>
<reference evidence="7" key="1">
    <citation type="journal article" date="2020" name="Stud. Mycol.">
        <title>101 Dothideomycetes genomes: a test case for predicting lifestyles and emergence of pathogens.</title>
        <authorList>
            <person name="Haridas S."/>
            <person name="Albert R."/>
            <person name="Binder M."/>
            <person name="Bloem J."/>
            <person name="Labutti K."/>
            <person name="Salamov A."/>
            <person name="Andreopoulos B."/>
            <person name="Baker S."/>
            <person name="Barry K."/>
            <person name="Bills G."/>
            <person name="Bluhm B."/>
            <person name="Cannon C."/>
            <person name="Castanera R."/>
            <person name="Culley D."/>
            <person name="Daum C."/>
            <person name="Ezra D."/>
            <person name="Gonzalez J."/>
            <person name="Henrissat B."/>
            <person name="Kuo A."/>
            <person name="Liang C."/>
            <person name="Lipzen A."/>
            <person name="Lutzoni F."/>
            <person name="Magnuson J."/>
            <person name="Mondo S."/>
            <person name="Nolan M."/>
            <person name="Ohm R."/>
            <person name="Pangilinan J."/>
            <person name="Park H.-J."/>
            <person name="Ramirez L."/>
            <person name="Alfaro M."/>
            <person name="Sun H."/>
            <person name="Tritt A."/>
            <person name="Yoshinaga Y."/>
            <person name="Zwiers L.-H."/>
            <person name="Turgeon B."/>
            <person name="Goodwin S."/>
            <person name="Spatafora J."/>
            <person name="Crous P."/>
            <person name="Grigoriev I."/>
        </authorList>
    </citation>
    <scope>NUCLEOTIDE SEQUENCE</scope>
    <source>
        <strain evidence="7">CBS 130266</strain>
    </source>
</reference>
<dbReference type="PANTHER" id="PTHR28235">
    <property type="entry name" value="PROTEIN FYV4, MITOCHONDRIAL"/>
    <property type="match status" value="1"/>
</dbReference>
<keyword evidence="3" id="KW-0496">Mitochondrion</keyword>